<dbReference type="PROSITE" id="PS51186">
    <property type="entry name" value="GNAT"/>
    <property type="match status" value="1"/>
</dbReference>
<reference evidence="2 3" key="1">
    <citation type="submission" date="2018-05" db="EMBL/GenBank/DDBJ databases">
        <title>A metagenomic window into the 2 km-deep terrestrial subsurface aquifer revealed taxonomically and functionally diverse microbial community comprising novel uncultured bacterial lineages.</title>
        <authorList>
            <person name="Kadnikov V.V."/>
            <person name="Mardanov A.V."/>
            <person name="Beletsky A.V."/>
            <person name="Banks D."/>
            <person name="Pimenov N.V."/>
            <person name="Frank Y.A."/>
            <person name="Karnachuk O.V."/>
            <person name="Ravin N.V."/>
        </authorList>
    </citation>
    <scope>NUCLEOTIDE SEQUENCE [LARGE SCALE GENOMIC DNA]</scope>
    <source>
        <strain evidence="2">BY</strain>
    </source>
</reference>
<keyword evidence="2" id="KW-0808">Transferase</keyword>
<dbReference type="PANTHER" id="PTHR43415">
    <property type="entry name" value="SPERMIDINE N(1)-ACETYLTRANSFERASE"/>
    <property type="match status" value="1"/>
</dbReference>
<dbReference type="SUPFAM" id="SSF55729">
    <property type="entry name" value="Acyl-CoA N-acyltransferases (Nat)"/>
    <property type="match status" value="1"/>
</dbReference>
<dbReference type="KEGG" id="schv:BRCON_1199"/>
<dbReference type="InterPro" id="IPR000182">
    <property type="entry name" value="GNAT_dom"/>
</dbReference>
<dbReference type="Gene3D" id="3.40.630.30">
    <property type="match status" value="1"/>
</dbReference>
<accession>A0A2Z4Y4T4</accession>
<dbReference type="Pfam" id="PF13302">
    <property type="entry name" value="Acetyltransf_3"/>
    <property type="match status" value="1"/>
</dbReference>
<dbReference type="Proteomes" id="UP000262583">
    <property type="component" value="Chromosome"/>
</dbReference>
<evidence type="ECO:0000313" key="2">
    <source>
        <dbReference type="EMBL" id="AXA35976.1"/>
    </source>
</evidence>
<name>A0A2Z4Y4T4_SUMC1</name>
<dbReference type="AlphaFoldDB" id="A0A2Z4Y4T4"/>
<evidence type="ECO:0000313" key="3">
    <source>
        <dbReference type="Proteomes" id="UP000262583"/>
    </source>
</evidence>
<evidence type="ECO:0000259" key="1">
    <source>
        <dbReference type="PROSITE" id="PS51186"/>
    </source>
</evidence>
<feature type="domain" description="N-acetyltransferase" evidence="1">
    <location>
        <begin position="18"/>
        <end position="184"/>
    </location>
</feature>
<dbReference type="GO" id="GO:0016747">
    <property type="term" value="F:acyltransferase activity, transferring groups other than amino-acyl groups"/>
    <property type="evidence" value="ECO:0007669"/>
    <property type="project" value="InterPro"/>
</dbReference>
<gene>
    <name evidence="2" type="ORF">BRCON_1199</name>
</gene>
<proteinExistence type="predicted"/>
<dbReference type="InterPro" id="IPR016181">
    <property type="entry name" value="Acyl_CoA_acyltransferase"/>
</dbReference>
<dbReference type="PANTHER" id="PTHR43415:SF3">
    <property type="entry name" value="GNAT-FAMILY ACETYLTRANSFERASE"/>
    <property type="match status" value="1"/>
</dbReference>
<dbReference type="EMBL" id="CP030759">
    <property type="protein sequence ID" value="AXA35976.1"/>
    <property type="molecule type" value="Genomic_DNA"/>
</dbReference>
<protein>
    <submittedName>
        <fullName evidence="2">Ribosomal-protein-S5p-alanine acetyltransferase</fullName>
    </submittedName>
</protein>
<sequence length="194" mass="22226">MKISNSSMKNPFLIGEKVYLRPVEPEDADILAACNNDPEVRVSFFTHTPTNLYQQRKHAETLYTPGADYIPFVIVPLEGNDDRGIGITALHRVDLVSHAAVYSIRICDASQWGKGYGSEVTRLMLHYAFDILNLHRVQLHVWCENQRGIRAYEKAGFVREGLLREAMMHNGKYCDFYVMGILEHEWRARQQNAG</sequence>
<organism evidence="2 3">
    <name type="scientific">Sumerlaea chitinivorans</name>
    <dbReference type="NCBI Taxonomy" id="2250252"/>
    <lineage>
        <taxon>Bacteria</taxon>
        <taxon>Candidatus Sumerlaeota</taxon>
        <taxon>Candidatus Sumerlaeia</taxon>
        <taxon>Candidatus Sumerlaeales</taxon>
        <taxon>Candidatus Sumerlaeaceae</taxon>
        <taxon>Candidatus Sumerlaea</taxon>
    </lineage>
</organism>